<feature type="signal peptide" evidence="5">
    <location>
        <begin position="1"/>
        <end position="21"/>
    </location>
</feature>
<comment type="caution">
    <text evidence="6">The sequence shown here is derived from an EMBL/GenBank/DDBJ whole genome shotgun (WGS) entry which is preliminary data.</text>
</comment>
<feature type="non-terminal residue" evidence="6">
    <location>
        <position position="1"/>
    </location>
</feature>
<feature type="chain" id="PRO_5023874197" description="GDSL esterase/lipase" evidence="5">
    <location>
        <begin position="22"/>
        <end position="441"/>
    </location>
</feature>
<evidence type="ECO:0000256" key="3">
    <source>
        <dbReference type="ARBA" id="ARBA00022801"/>
    </source>
</evidence>
<name>A0A5J9V1Z9_9POAL</name>
<gene>
    <name evidence="6" type="ORF">EJB05_20924</name>
</gene>
<evidence type="ECO:0000256" key="4">
    <source>
        <dbReference type="ARBA" id="ARBA00023180"/>
    </source>
</evidence>
<dbReference type="PANTHER" id="PTHR22835">
    <property type="entry name" value="ZINC FINGER FYVE DOMAIN CONTAINING PROTEIN"/>
    <property type="match status" value="1"/>
</dbReference>
<organism evidence="6 7">
    <name type="scientific">Eragrostis curvula</name>
    <name type="common">weeping love grass</name>
    <dbReference type="NCBI Taxonomy" id="38414"/>
    <lineage>
        <taxon>Eukaryota</taxon>
        <taxon>Viridiplantae</taxon>
        <taxon>Streptophyta</taxon>
        <taxon>Embryophyta</taxon>
        <taxon>Tracheophyta</taxon>
        <taxon>Spermatophyta</taxon>
        <taxon>Magnoliopsida</taxon>
        <taxon>Liliopsida</taxon>
        <taxon>Poales</taxon>
        <taxon>Poaceae</taxon>
        <taxon>PACMAD clade</taxon>
        <taxon>Chloridoideae</taxon>
        <taxon>Eragrostideae</taxon>
        <taxon>Eragrostidinae</taxon>
        <taxon>Eragrostis</taxon>
    </lineage>
</organism>
<keyword evidence="3" id="KW-0378">Hydrolase</keyword>
<dbReference type="Gramene" id="TVU29360">
    <property type="protein sequence ID" value="TVU29360"/>
    <property type="gene ID" value="EJB05_20924"/>
</dbReference>
<evidence type="ECO:0000313" key="7">
    <source>
        <dbReference type="Proteomes" id="UP000324897"/>
    </source>
</evidence>
<sequence length="441" mass="47313">MARVSLAVLAALLLLVDPCHARPEPEPEPEPTEDESFGTTLVDGIGVIYNFGDSLSDTGNLLLEGDASGMLNYTTSLPYGSSIGEVTGRCSDGFLMIDFLATDLDLPCLDPYLEAAPRTARELYETGYFARGANFAVAGATALDAAALARRGVVVPHTRSSLAVQLQWFKDLMISTNEGRPNTTMKDIRETLSYSLVVLGEIGGNDYNYAFATSLKPAQAGGGGGRRHNNFGRRAVSKAMALVPDVVRAITNTARELLDMGATRLVIPGNLPLGCVPIYLSAANEKDPKAYDANGCLVGLNTFAQVHNAELQKGIKELRALYPAAKIAYADYFGAYVQMLRNASKMGFDKGSVTRACCGTGGGKHNVDLDRMCGSPGATVCATPDRYISWDGVHLTQRAYRVMTDLIYHEGFASPAPIEFPPRASRTGRSSWDTVSWNACL</sequence>
<evidence type="ECO:0008006" key="8">
    <source>
        <dbReference type="Google" id="ProtNLM"/>
    </source>
</evidence>
<accession>A0A5J9V1Z9</accession>
<evidence type="ECO:0000256" key="1">
    <source>
        <dbReference type="ARBA" id="ARBA00008668"/>
    </source>
</evidence>
<dbReference type="AlphaFoldDB" id="A0A5J9V1Z9"/>
<dbReference type="InterPro" id="IPR001087">
    <property type="entry name" value="GDSL"/>
</dbReference>
<dbReference type="Gene3D" id="3.40.50.1110">
    <property type="entry name" value="SGNH hydrolase"/>
    <property type="match status" value="1"/>
</dbReference>
<dbReference type="CDD" id="cd01837">
    <property type="entry name" value="SGNH_plant_lipase_like"/>
    <property type="match status" value="1"/>
</dbReference>
<keyword evidence="2 5" id="KW-0732">Signal</keyword>
<evidence type="ECO:0000256" key="2">
    <source>
        <dbReference type="ARBA" id="ARBA00022729"/>
    </source>
</evidence>
<dbReference type="Pfam" id="PF00657">
    <property type="entry name" value="Lipase_GDSL"/>
    <property type="match status" value="1"/>
</dbReference>
<dbReference type="EMBL" id="RWGY01000011">
    <property type="protein sequence ID" value="TVU29360.1"/>
    <property type="molecule type" value="Genomic_DNA"/>
</dbReference>
<evidence type="ECO:0000313" key="6">
    <source>
        <dbReference type="EMBL" id="TVU29360.1"/>
    </source>
</evidence>
<dbReference type="SUPFAM" id="SSF52266">
    <property type="entry name" value="SGNH hydrolase"/>
    <property type="match status" value="1"/>
</dbReference>
<dbReference type="GO" id="GO:0016788">
    <property type="term" value="F:hydrolase activity, acting on ester bonds"/>
    <property type="evidence" value="ECO:0007669"/>
    <property type="project" value="InterPro"/>
</dbReference>
<dbReference type="InterPro" id="IPR035669">
    <property type="entry name" value="SGNH_plant_lipase-like"/>
</dbReference>
<dbReference type="InterPro" id="IPR036514">
    <property type="entry name" value="SGNH_hydro_sf"/>
</dbReference>
<dbReference type="Proteomes" id="UP000324897">
    <property type="component" value="Chromosome 1"/>
</dbReference>
<proteinExistence type="inferred from homology"/>
<protein>
    <recommendedName>
        <fullName evidence="8">GDSL esterase/lipase</fullName>
    </recommendedName>
</protein>
<reference evidence="6 7" key="1">
    <citation type="journal article" date="2019" name="Sci. Rep.">
        <title>A high-quality genome of Eragrostis curvula grass provides insights into Poaceae evolution and supports new strategies to enhance forage quality.</title>
        <authorList>
            <person name="Carballo J."/>
            <person name="Santos B.A.C.M."/>
            <person name="Zappacosta D."/>
            <person name="Garbus I."/>
            <person name="Selva J.P."/>
            <person name="Gallo C.A."/>
            <person name="Diaz A."/>
            <person name="Albertini E."/>
            <person name="Caccamo M."/>
            <person name="Echenique V."/>
        </authorList>
    </citation>
    <scope>NUCLEOTIDE SEQUENCE [LARGE SCALE GENOMIC DNA]</scope>
    <source>
        <strain evidence="7">cv. Victoria</strain>
        <tissue evidence="6">Leaf</tissue>
    </source>
</reference>
<dbReference type="OrthoDB" id="1600564at2759"/>
<evidence type="ECO:0000256" key="5">
    <source>
        <dbReference type="SAM" id="SignalP"/>
    </source>
</evidence>
<dbReference type="PANTHER" id="PTHR22835:SF666">
    <property type="entry name" value="OS02G0608801 PROTEIN"/>
    <property type="match status" value="1"/>
</dbReference>
<comment type="similarity">
    <text evidence="1">Belongs to the 'GDSL' lipolytic enzyme family.</text>
</comment>
<keyword evidence="4" id="KW-0325">Glycoprotein</keyword>
<keyword evidence="7" id="KW-1185">Reference proteome</keyword>